<comment type="subcellular location">
    <subcellularLocation>
        <location evidence="1">Chromosome</location>
    </subcellularLocation>
</comment>
<evidence type="ECO:0000256" key="3">
    <source>
        <dbReference type="ARBA" id="ARBA00022454"/>
    </source>
</evidence>
<evidence type="ECO:0000313" key="7">
    <source>
        <dbReference type="Proteomes" id="UP000054166"/>
    </source>
</evidence>
<dbReference type="HOGENOM" id="CLU_1759498_0_0_1"/>
<reference evidence="7" key="2">
    <citation type="submission" date="2015-01" db="EMBL/GenBank/DDBJ databases">
        <title>Evolutionary Origins and Diversification of the Mycorrhizal Mutualists.</title>
        <authorList>
            <consortium name="DOE Joint Genome Institute"/>
            <consortium name="Mycorrhizal Genomics Consortium"/>
            <person name="Kohler A."/>
            <person name="Kuo A."/>
            <person name="Nagy L.G."/>
            <person name="Floudas D."/>
            <person name="Copeland A."/>
            <person name="Barry K.W."/>
            <person name="Cichocki N."/>
            <person name="Veneault-Fourrey C."/>
            <person name="LaButti K."/>
            <person name="Lindquist E.A."/>
            <person name="Lipzen A."/>
            <person name="Lundell T."/>
            <person name="Morin E."/>
            <person name="Murat C."/>
            <person name="Riley R."/>
            <person name="Ohm R."/>
            <person name="Sun H."/>
            <person name="Tunlid A."/>
            <person name="Henrissat B."/>
            <person name="Grigoriev I.V."/>
            <person name="Hibbett D.S."/>
            <person name="Martin F."/>
        </authorList>
    </citation>
    <scope>NUCLEOTIDE SEQUENCE [LARGE SCALE GENOMIC DNA]</scope>
    <source>
        <strain evidence="7">F 1598</strain>
    </source>
</reference>
<dbReference type="PRINTS" id="PR00622">
    <property type="entry name" value="HISTONEH3"/>
</dbReference>
<sequence>MSSVATTPRSRRTRHRCSFSSSSVSQVDRSRPRPYIIPGRFQLGLQLPALCQSLSPRPLTSHHIQIARTRQTARKSTGGKAPRKQFAAKSSARKTPWNTTGGVKKPHHSPPEQSLFVKFIVTRNRELLIRAQDFKRHTSRHQSRRHPR</sequence>
<feature type="region of interest" description="Disordered" evidence="5">
    <location>
        <begin position="1"/>
        <end position="31"/>
    </location>
</feature>
<dbReference type="InterPro" id="IPR000164">
    <property type="entry name" value="Histone_H3/CENP-A"/>
</dbReference>
<evidence type="ECO:0000313" key="6">
    <source>
        <dbReference type="EMBL" id="KIM86036.1"/>
    </source>
</evidence>
<gene>
    <name evidence="6" type="ORF">PILCRDRAFT_816584</name>
</gene>
<keyword evidence="4" id="KW-0544">Nucleosome core</keyword>
<dbReference type="Gene3D" id="1.10.20.10">
    <property type="entry name" value="Histone, subunit A"/>
    <property type="match status" value="1"/>
</dbReference>
<evidence type="ECO:0000256" key="5">
    <source>
        <dbReference type="SAM" id="MobiDB-lite"/>
    </source>
</evidence>
<accession>A0A0C3G5V3</accession>
<dbReference type="GO" id="GO:0003677">
    <property type="term" value="F:DNA binding"/>
    <property type="evidence" value="ECO:0007669"/>
    <property type="project" value="InterPro"/>
</dbReference>
<protein>
    <submittedName>
        <fullName evidence="6">Uncharacterized protein</fullName>
    </submittedName>
</protein>
<feature type="region of interest" description="Disordered" evidence="5">
    <location>
        <begin position="68"/>
        <end position="114"/>
    </location>
</feature>
<keyword evidence="3" id="KW-0158">Chromosome</keyword>
<evidence type="ECO:0000256" key="4">
    <source>
        <dbReference type="ARBA" id="ARBA00023269"/>
    </source>
</evidence>
<reference evidence="6 7" key="1">
    <citation type="submission" date="2014-04" db="EMBL/GenBank/DDBJ databases">
        <authorList>
            <consortium name="DOE Joint Genome Institute"/>
            <person name="Kuo A."/>
            <person name="Tarkka M."/>
            <person name="Buscot F."/>
            <person name="Kohler A."/>
            <person name="Nagy L.G."/>
            <person name="Floudas D."/>
            <person name="Copeland A."/>
            <person name="Barry K.W."/>
            <person name="Cichocki N."/>
            <person name="Veneault-Fourrey C."/>
            <person name="LaButti K."/>
            <person name="Lindquist E.A."/>
            <person name="Lipzen A."/>
            <person name="Lundell T."/>
            <person name="Morin E."/>
            <person name="Murat C."/>
            <person name="Sun H."/>
            <person name="Tunlid A."/>
            <person name="Henrissat B."/>
            <person name="Grigoriev I.V."/>
            <person name="Hibbett D.S."/>
            <person name="Martin F."/>
            <person name="Nordberg H.P."/>
            <person name="Cantor M.N."/>
            <person name="Hua S.X."/>
        </authorList>
    </citation>
    <scope>NUCLEOTIDE SEQUENCE [LARGE SCALE GENOMIC DNA]</scope>
    <source>
        <strain evidence="6 7">F 1598</strain>
    </source>
</reference>
<dbReference type="GO" id="GO:0000786">
    <property type="term" value="C:nucleosome"/>
    <property type="evidence" value="ECO:0007669"/>
    <property type="project" value="UniProtKB-KW"/>
</dbReference>
<dbReference type="AlphaFoldDB" id="A0A0C3G5V3"/>
<feature type="compositionally biased region" description="Low complexity" evidence="5">
    <location>
        <begin position="18"/>
        <end position="27"/>
    </location>
</feature>
<dbReference type="STRING" id="765440.A0A0C3G5V3"/>
<dbReference type="InParanoid" id="A0A0C3G5V3"/>
<dbReference type="GO" id="GO:0046982">
    <property type="term" value="F:protein heterodimerization activity"/>
    <property type="evidence" value="ECO:0007669"/>
    <property type="project" value="InterPro"/>
</dbReference>
<dbReference type="GO" id="GO:0030527">
    <property type="term" value="F:structural constituent of chromatin"/>
    <property type="evidence" value="ECO:0007669"/>
    <property type="project" value="InterPro"/>
</dbReference>
<keyword evidence="4" id="KW-0238">DNA-binding</keyword>
<dbReference type="Proteomes" id="UP000054166">
    <property type="component" value="Unassembled WGS sequence"/>
</dbReference>
<name>A0A0C3G5V3_PILCF</name>
<proteinExistence type="inferred from homology"/>
<keyword evidence="7" id="KW-1185">Reference proteome</keyword>
<comment type="similarity">
    <text evidence="2">Belongs to the histone H3 family.</text>
</comment>
<evidence type="ECO:0000256" key="2">
    <source>
        <dbReference type="ARBA" id="ARBA00010343"/>
    </source>
</evidence>
<dbReference type="InterPro" id="IPR009072">
    <property type="entry name" value="Histone-fold"/>
</dbReference>
<organism evidence="6 7">
    <name type="scientific">Piloderma croceum (strain F 1598)</name>
    <dbReference type="NCBI Taxonomy" id="765440"/>
    <lineage>
        <taxon>Eukaryota</taxon>
        <taxon>Fungi</taxon>
        <taxon>Dikarya</taxon>
        <taxon>Basidiomycota</taxon>
        <taxon>Agaricomycotina</taxon>
        <taxon>Agaricomycetes</taxon>
        <taxon>Agaricomycetidae</taxon>
        <taxon>Atheliales</taxon>
        <taxon>Atheliaceae</taxon>
        <taxon>Piloderma</taxon>
    </lineage>
</organism>
<evidence type="ECO:0000256" key="1">
    <source>
        <dbReference type="ARBA" id="ARBA00004286"/>
    </source>
</evidence>
<dbReference type="EMBL" id="KN832983">
    <property type="protein sequence ID" value="KIM86036.1"/>
    <property type="molecule type" value="Genomic_DNA"/>
</dbReference>